<evidence type="ECO:0000256" key="6">
    <source>
        <dbReference type="ARBA" id="ARBA00023136"/>
    </source>
</evidence>
<feature type="compositionally biased region" description="Polar residues" evidence="7">
    <location>
        <begin position="928"/>
        <end position="938"/>
    </location>
</feature>
<dbReference type="Gene3D" id="1.20.1640.10">
    <property type="entry name" value="Multidrug efflux transporter AcrB transmembrane domain"/>
    <property type="match status" value="2"/>
</dbReference>
<feature type="transmembrane region" description="Helical" evidence="8">
    <location>
        <begin position="273"/>
        <end position="291"/>
    </location>
</feature>
<proteinExistence type="inferred from homology"/>
<keyword evidence="5 8" id="KW-1133">Transmembrane helix</keyword>
<feature type="transmembrane region" description="Helical" evidence="8">
    <location>
        <begin position="685"/>
        <end position="705"/>
    </location>
</feature>
<dbReference type="AlphaFoldDB" id="A0A0S4JQG4"/>
<evidence type="ECO:0000256" key="1">
    <source>
        <dbReference type="ARBA" id="ARBA00004651"/>
    </source>
</evidence>
<keyword evidence="6 8" id="KW-0472">Membrane</keyword>
<feature type="transmembrane region" description="Helical" evidence="8">
    <location>
        <begin position="712"/>
        <end position="733"/>
    </location>
</feature>
<dbReference type="SUPFAM" id="SSF82866">
    <property type="entry name" value="Multidrug efflux transporter AcrB transmembrane domain"/>
    <property type="match status" value="2"/>
</dbReference>
<dbReference type="Pfam" id="PF03176">
    <property type="entry name" value="MMPL"/>
    <property type="match status" value="2"/>
</dbReference>
<feature type="region of interest" description="Disordered" evidence="7">
    <location>
        <begin position="905"/>
        <end position="955"/>
    </location>
</feature>
<gene>
    <name evidence="10" type="ORF">BSAL_31130</name>
</gene>
<dbReference type="PANTHER" id="PTHR33406:SF6">
    <property type="entry name" value="MEMBRANE PROTEIN YDGH-RELATED"/>
    <property type="match status" value="1"/>
</dbReference>
<evidence type="ECO:0000313" key="10">
    <source>
        <dbReference type="EMBL" id="CUG91286.1"/>
    </source>
</evidence>
<feature type="compositionally biased region" description="Basic and acidic residues" evidence="7">
    <location>
        <begin position="430"/>
        <end position="443"/>
    </location>
</feature>
<dbReference type="OrthoDB" id="438641at2759"/>
<dbReference type="GO" id="GO:0005886">
    <property type="term" value="C:plasma membrane"/>
    <property type="evidence" value="ECO:0007669"/>
    <property type="project" value="UniProtKB-SubCell"/>
</dbReference>
<feature type="transmembrane region" description="Helical" evidence="8">
    <location>
        <begin position="793"/>
        <end position="820"/>
    </location>
</feature>
<feature type="transmembrane region" description="Helical" evidence="8">
    <location>
        <begin position="826"/>
        <end position="845"/>
    </location>
</feature>
<feature type="transmembrane region" description="Helical" evidence="8">
    <location>
        <begin position="383"/>
        <end position="405"/>
    </location>
</feature>
<keyword evidence="4 8" id="KW-0812">Transmembrane</keyword>
<dbReference type="PANTHER" id="PTHR33406">
    <property type="entry name" value="MEMBRANE PROTEIN MJ1562-RELATED"/>
    <property type="match status" value="1"/>
</dbReference>
<feature type="region of interest" description="Disordered" evidence="7">
    <location>
        <begin position="430"/>
        <end position="453"/>
    </location>
</feature>
<dbReference type="InterPro" id="IPR050545">
    <property type="entry name" value="Mycobact_MmpL"/>
</dbReference>
<evidence type="ECO:0000259" key="9">
    <source>
        <dbReference type="Pfam" id="PF03176"/>
    </source>
</evidence>
<protein>
    <recommendedName>
        <fullName evidence="9">Membrane transport protein MMPL domain-containing protein</fullName>
    </recommendedName>
</protein>
<feature type="domain" description="Membrane transport protein MMPL" evidence="9">
    <location>
        <begin position="619"/>
        <end position="864"/>
    </location>
</feature>
<accession>A0A0S4JQG4</accession>
<evidence type="ECO:0000256" key="7">
    <source>
        <dbReference type="SAM" id="MobiDB-lite"/>
    </source>
</evidence>
<feature type="transmembrane region" description="Helical" evidence="8">
    <location>
        <begin position="303"/>
        <end position="325"/>
    </location>
</feature>
<reference evidence="11" key="1">
    <citation type="submission" date="2015-09" db="EMBL/GenBank/DDBJ databases">
        <authorList>
            <consortium name="Pathogen Informatics"/>
        </authorList>
    </citation>
    <scope>NUCLEOTIDE SEQUENCE [LARGE SCALE GENOMIC DNA]</scope>
    <source>
        <strain evidence="11">Lake Konstanz</strain>
    </source>
</reference>
<dbReference type="VEuPathDB" id="TriTrypDB:BSAL_31130"/>
<dbReference type="EMBL" id="CYKH01001902">
    <property type="protein sequence ID" value="CUG91286.1"/>
    <property type="molecule type" value="Genomic_DNA"/>
</dbReference>
<feature type="transmembrane region" description="Helical" evidence="8">
    <location>
        <begin position="753"/>
        <end position="781"/>
    </location>
</feature>
<evidence type="ECO:0000256" key="2">
    <source>
        <dbReference type="ARBA" id="ARBA00010157"/>
    </source>
</evidence>
<comment type="subcellular location">
    <subcellularLocation>
        <location evidence="1">Cell membrane</location>
        <topology evidence="1">Multi-pass membrane protein</topology>
    </subcellularLocation>
</comment>
<feature type="transmembrane region" description="Helical" evidence="8">
    <location>
        <begin position="250"/>
        <end position="268"/>
    </location>
</feature>
<evidence type="ECO:0000256" key="4">
    <source>
        <dbReference type="ARBA" id="ARBA00022692"/>
    </source>
</evidence>
<dbReference type="InterPro" id="IPR004869">
    <property type="entry name" value="MMPL_dom"/>
</dbReference>
<feature type="transmembrane region" description="Helical" evidence="8">
    <location>
        <begin position="48"/>
        <end position="66"/>
    </location>
</feature>
<evidence type="ECO:0000313" key="11">
    <source>
        <dbReference type="Proteomes" id="UP000051952"/>
    </source>
</evidence>
<organism evidence="10 11">
    <name type="scientific">Bodo saltans</name>
    <name type="common">Flagellated protozoan</name>
    <dbReference type="NCBI Taxonomy" id="75058"/>
    <lineage>
        <taxon>Eukaryota</taxon>
        <taxon>Discoba</taxon>
        <taxon>Euglenozoa</taxon>
        <taxon>Kinetoplastea</taxon>
        <taxon>Metakinetoplastina</taxon>
        <taxon>Eubodonida</taxon>
        <taxon>Bodonidae</taxon>
        <taxon>Bodo</taxon>
    </lineage>
</organism>
<evidence type="ECO:0000256" key="3">
    <source>
        <dbReference type="ARBA" id="ARBA00022475"/>
    </source>
</evidence>
<name>A0A0S4JQG4_BODSA</name>
<evidence type="ECO:0000256" key="8">
    <source>
        <dbReference type="SAM" id="Phobius"/>
    </source>
</evidence>
<feature type="transmembrane region" description="Helical" evidence="8">
    <location>
        <begin position="486"/>
        <end position="505"/>
    </location>
</feature>
<sequence>MHAHDFTQSLMSIVGRQRASVRDNDPSNPIKPSTFVNVLAALVSKGSYVIIVVWIAFAIGCVFPAMEVNDYVTQDTSPPAGTQAADATNFFRQYFPDQIKGTGFVLFSRALNDSLDLASDPRYNSFDLALEIFSKNGTYDFNYTHLPNATASGTTQTAAYSSYRAVLKANLPVPVALSFLAPDNRSALMTIAFGNSYTAKNTTEFNANMQNAITFFTNTFNLTGQVRTTIFGYPTFLAAITASSTSDTETMIFIVVPLAFLVFAAALASGRFLIMPLLTIVVAYAISFAILDGVAQAMPLNTMAPSICVFLLISYVLTYSFYFMSQYRKQLKENRVEACDPELALSELYTTAGRSVFLSCVTVCLSGVGLTIFQASLIRSTGIAIIVVILVTMAVTLTLIPALIASFPVFFSGAIDVWVDAYNPEVLAKQRDRRQSTTEEMKGENTPVRPRPDTAYEEAEAARAQHEKIHRSIVTFIGGSPQRYPILLLGLALCFIPASFAFNGVNSNDLEQFMPKSQLLDEWTQLQKVFRAGEVFPYQLFVQARTDDLDAHYFHTTQELIYTLCELLPWTSPRDFDGISIDGTQSGYLANGGNASVDALFPCFFAPTDPQCLYTLLMTYGVYKSGTASYFTFKARFDPLSSQGTEWYRQAKALLPIIGPKFNYTLYLYGYGADSYDSVEYSQGVVSKSAGITVAVVFLAIMVAFGSLVLPLLVCLSTFLAVASAFGIANLLYGHNVLSFLKVDSLAGEEHSIAWQVPILCLVICVGIVLNFEVIVLVKVFGKRWRGVDSNEAVLEGVIGVGREVSVSALMSLIAFGGLLANSIPAINQVGAFFFVSTLVQAFVLRPLVTLPLMTILGEKNWWPLQLLKDHMCAPIGVEEDAEERPTMIDRVDYRRSLRRSHFRNSIAAGEPEAETMTTPQPEKHTRSAQSVRFSVSKQGEGESIASQGNGYGTV</sequence>
<dbReference type="Proteomes" id="UP000051952">
    <property type="component" value="Unassembled WGS sequence"/>
</dbReference>
<keyword evidence="11" id="KW-1185">Reference proteome</keyword>
<feature type="domain" description="Membrane transport protein MMPL" evidence="9">
    <location>
        <begin position="175"/>
        <end position="406"/>
    </location>
</feature>
<keyword evidence="3" id="KW-1003">Cell membrane</keyword>
<comment type="similarity">
    <text evidence="2">Belongs to the resistance-nodulation-cell division (RND) (TC 2.A.6) family. MmpL subfamily.</text>
</comment>
<evidence type="ECO:0000256" key="5">
    <source>
        <dbReference type="ARBA" id="ARBA00022989"/>
    </source>
</evidence>